<proteinExistence type="inferred from homology"/>
<protein>
    <recommendedName>
        <fullName evidence="5">1-deoxy-D-xylulose-5-phosphate synthase</fullName>
        <ecNumber evidence="5">2.2.1.7</ecNumber>
    </recommendedName>
</protein>
<evidence type="ECO:0000256" key="3">
    <source>
        <dbReference type="ARBA" id="ARBA00011081"/>
    </source>
</evidence>
<dbReference type="EC" id="2.2.1.7" evidence="5"/>
<dbReference type="GO" id="GO:0005829">
    <property type="term" value="C:cytosol"/>
    <property type="evidence" value="ECO:0007669"/>
    <property type="project" value="TreeGrafter"/>
</dbReference>
<dbReference type="SUPFAM" id="SSF52922">
    <property type="entry name" value="TK C-terminal domain-like"/>
    <property type="match status" value="1"/>
</dbReference>
<sequence>MRRNPNLFFLTAGVGFNLIEPMCKEFPDRTMNVGIAEQNLVGVAAGLSNLGFKAICYSYTNFLAERAFEQIRNDICLHRYAPIFIGTTAGFDNAGLGATHHALDDIGALKTLPHLKIYSPSSSESIGLIFDEALASDMASFIRFTKNDFSEGHPVSDANRFVIERHAKILIISHGKMVANSVRASEFSSGFDLFAMDRIKPLDAGKLKDLFAGYRAIVVVEDNFKSGLYNSLAQWMAENDVKNTRLHSISVEETYRGEIGTAAYLEDLNGLNPKQIADFIGLINKDLSSYDEI</sequence>
<dbReference type="SUPFAM" id="SSF52518">
    <property type="entry name" value="Thiamin diphosphate-binding fold (THDP-binding)"/>
    <property type="match status" value="1"/>
</dbReference>
<evidence type="ECO:0000313" key="13">
    <source>
        <dbReference type="EMBL" id="OHA02936.1"/>
    </source>
</evidence>
<dbReference type="InterPro" id="IPR029061">
    <property type="entry name" value="THDP-binding"/>
</dbReference>
<dbReference type="Gene3D" id="3.40.50.920">
    <property type="match status" value="1"/>
</dbReference>
<accession>A0A1G2KU49</accession>
<dbReference type="STRING" id="1802274.A3J58_00075"/>
<dbReference type="Gene3D" id="3.40.50.970">
    <property type="match status" value="1"/>
</dbReference>
<dbReference type="InterPro" id="IPR009014">
    <property type="entry name" value="Transketo_C/PFOR_II"/>
</dbReference>
<gene>
    <name evidence="13" type="ORF">A3J58_00075</name>
</gene>
<organism evidence="13 14">
    <name type="scientific">Candidatus Sungbacteria bacterium RIFCSPHIGHO2_02_FULL_52_23</name>
    <dbReference type="NCBI Taxonomy" id="1802274"/>
    <lineage>
        <taxon>Bacteria</taxon>
        <taxon>Candidatus Sungiibacteriota</taxon>
    </lineage>
</organism>
<dbReference type="InterPro" id="IPR005475">
    <property type="entry name" value="Transketolase-like_Pyr-bd"/>
</dbReference>
<evidence type="ECO:0000256" key="11">
    <source>
        <dbReference type="ARBA" id="ARBA00023229"/>
    </source>
</evidence>
<dbReference type="SMART" id="SM00861">
    <property type="entry name" value="Transket_pyr"/>
    <property type="match status" value="1"/>
</dbReference>
<dbReference type="PANTHER" id="PTHR43322">
    <property type="entry name" value="1-D-DEOXYXYLULOSE 5-PHOSPHATE SYNTHASE-RELATED"/>
    <property type="match status" value="1"/>
</dbReference>
<keyword evidence="8" id="KW-0460">Magnesium</keyword>
<dbReference type="InterPro" id="IPR033248">
    <property type="entry name" value="Transketolase_C"/>
</dbReference>
<comment type="similarity">
    <text evidence="3">Belongs to the transketolase family. DXPS subfamily.</text>
</comment>
<evidence type="ECO:0000313" key="14">
    <source>
        <dbReference type="Proteomes" id="UP000178510"/>
    </source>
</evidence>
<keyword evidence="7" id="KW-0479">Metal-binding</keyword>
<keyword evidence="10" id="KW-0786">Thiamine pyrophosphate</keyword>
<evidence type="ECO:0000256" key="1">
    <source>
        <dbReference type="ARBA" id="ARBA00001946"/>
    </source>
</evidence>
<comment type="cofactor">
    <cofactor evidence="1">
        <name>Mg(2+)</name>
        <dbReference type="ChEBI" id="CHEBI:18420"/>
    </cofactor>
</comment>
<dbReference type="Pfam" id="PF02779">
    <property type="entry name" value="Transket_pyr"/>
    <property type="match status" value="1"/>
</dbReference>
<evidence type="ECO:0000259" key="12">
    <source>
        <dbReference type="SMART" id="SM00861"/>
    </source>
</evidence>
<dbReference type="GO" id="GO:0019288">
    <property type="term" value="P:isopentenyl diphosphate biosynthetic process, methylerythritol 4-phosphate pathway"/>
    <property type="evidence" value="ECO:0007669"/>
    <property type="project" value="TreeGrafter"/>
</dbReference>
<evidence type="ECO:0000256" key="6">
    <source>
        <dbReference type="ARBA" id="ARBA00022679"/>
    </source>
</evidence>
<evidence type="ECO:0000256" key="7">
    <source>
        <dbReference type="ARBA" id="ARBA00022723"/>
    </source>
</evidence>
<dbReference type="GO" id="GO:0016114">
    <property type="term" value="P:terpenoid biosynthetic process"/>
    <property type="evidence" value="ECO:0007669"/>
    <property type="project" value="InterPro"/>
</dbReference>
<comment type="pathway">
    <text evidence="2">Metabolic intermediate biosynthesis; 1-deoxy-D-xylulose 5-phosphate biosynthesis; 1-deoxy-D-xylulose 5-phosphate from D-glyceraldehyde 3-phosphate and pyruvate: step 1/1.</text>
</comment>
<reference evidence="13 14" key="1">
    <citation type="journal article" date="2016" name="Nat. Commun.">
        <title>Thousands of microbial genomes shed light on interconnected biogeochemical processes in an aquifer system.</title>
        <authorList>
            <person name="Anantharaman K."/>
            <person name="Brown C.T."/>
            <person name="Hug L.A."/>
            <person name="Sharon I."/>
            <person name="Castelle C.J."/>
            <person name="Probst A.J."/>
            <person name="Thomas B.C."/>
            <person name="Singh A."/>
            <person name="Wilkins M.J."/>
            <person name="Karaoz U."/>
            <person name="Brodie E.L."/>
            <person name="Williams K.H."/>
            <person name="Hubbard S.S."/>
            <person name="Banfield J.F."/>
        </authorList>
    </citation>
    <scope>NUCLEOTIDE SEQUENCE [LARGE SCALE GENOMIC DNA]</scope>
</reference>
<dbReference type="AlphaFoldDB" id="A0A1G2KU49"/>
<evidence type="ECO:0000256" key="2">
    <source>
        <dbReference type="ARBA" id="ARBA00004980"/>
    </source>
</evidence>
<comment type="subunit">
    <text evidence="4">Homodimer.</text>
</comment>
<keyword evidence="9" id="KW-0784">Thiamine biosynthesis</keyword>
<keyword evidence="6" id="KW-0808">Transferase</keyword>
<dbReference type="PANTHER" id="PTHR43322:SF5">
    <property type="entry name" value="1-DEOXY-D-XYLULOSE-5-PHOSPHATE SYNTHASE, CHLOROPLASTIC"/>
    <property type="match status" value="1"/>
</dbReference>
<comment type="caution">
    <text evidence="13">The sequence shown here is derived from an EMBL/GenBank/DDBJ whole genome shotgun (WGS) entry which is preliminary data.</text>
</comment>
<dbReference type="GO" id="GO:0009228">
    <property type="term" value="P:thiamine biosynthetic process"/>
    <property type="evidence" value="ECO:0007669"/>
    <property type="project" value="UniProtKB-KW"/>
</dbReference>
<dbReference type="GO" id="GO:0008661">
    <property type="term" value="F:1-deoxy-D-xylulose-5-phosphate synthase activity"/>
    <property type="evidence" value="ECO:0007669"/>
    <property type="project" value="UniProtKB-EC"/>
</dbReference>
<evidence type="ECO:0000256" key="5">
    <source>
        <dbReference type="ARBA" id="ARBA00013150"/>
    </source>
</evidence>
<dbReference type="EMBL" id="MHQM01000035">
    <property type="protein sequence ID" value="OHA02936.1"/>
    <property type="molecule type" value="Genomic_DNA"/>
</dbReference>
<evidence type="ECO:0000256" key="10">
    <source>
        <dbReference type="ARBA" id="ARBA00023052"/>
    </source>
</evidence>
<evidence type="ECO:0000256" key="4">
    <source>
        <dbReference type="ARBA" id="ARBA00011738"/>
    </source>
</evidence>
<evidence type="ECO:0000256" key="9">
    <source>
        <dbReference type="ARBA" id="ARBA00022977"/>
    </source>
</evidence>
<dbReference type="Pfam" id="PF02780">
    <property type="entry name" value="Transketolase_C"/>
    <property type="match status" value="1"/>
</dbReference>
<feature type="domain" description="Transketolase-like pyrimidine-binding" evidence="12">
    <location>
        <begin position="1"/>
        <end position="151"/>
    </location>
</feature>
<dbReference type="InterPro" id="IPR005477">
    <property type="entry name" value="Dxylulose-5-P_synthase"/>
</dbReference>
<name>A0A1G2KU49_9BACT</name>
<keyword evidence="11" id="KW-0414">Isoprene biosynthesis</keyword>
<dbReference type="Proteomes" id="UP000178510">
    <property type="component" value="Unassembled WGS sequence"/>
</dbReference>
<dbReference type="GO" id="GO:0046872">
    <property type="term" value="F:metal ion binding"/>
    <property type="evidence" value="ECO:0007669"/>
    <property type="project" value="UniProtKB-KW"/>
</dbReference>
<evidence type="ECO:0000256" key="8">
    <source>
        <dbReference type="ARBA" id="ARBA00022842"/>
    </source>
</evidence>
<dbReference type="CDD" id="cd07033">
    <property type="entry name" value="TPP_PYR_DXS_TK_like"/>
    <property type="match status" value="1"/>
</dbReference>